<dbReference type="Gene3D" id="3.90.550.10">
    <property type="entry name" value="Spore Coat Polysaccharide Biosynthesis Protein SpsA, Chain A"/>
    <property type="match status" value="1"/>
</dbReference>
<keyword evidence="5 6" id="KW-0472">Membrane</keyword>
<feature type="transmembrane region" description="Helical" evidence="6">
    <location>
        <begin position="311"/>
        <end position="332"/>
    </location>
</feature>
<comment type="subcellular location">
    <subcellularLocation>
        <location evidence="1">Cell membrane</location>
        <topology evidence="1">Multi-pass membrane protein</topology>
    </subcellularLocation>
</comment>
<feature type="transmembrane region" description="Helical" evidence="6">
    <location>
        <begin position="556"/>
        <end position="577"/>
    </location>
</feature>
<dbReference type="GO" id="GO:0005886">
    <property type="term" value="C:plasma membrane"/>
    <property type="evidence" value="ECO:0007669"/>
    <property type="project" value="UniProtKB-SubCell"/>
</dbReference>
<keyword evidence="3 6" id="KW-0812">Transmembrane</keyword>
<evidence type="ECO:0000256" key="4">
    <source>
        <dbReference type="ARBA" id="ARBA00022989"/>
    </source>
</evidence>
<dbReference type="Pfam" id="PF01943">
    <property type="entry name" value="Polysacc_synt"/>
    <property type="match status" value="1"/>
</dbReference>
<feature type="transmembrane region" description="Helical" evidence="6">
    <location>
        <begin position="442"/>
        <end position="465"/>
    </location>
</feature>
<sequence>MKIGFIFVLYKTPKSEIQRLKKEVKLLGLKDYEVYFIDNTYNNIGYSGGVNIGIKKGLKDNVDIFIVCNPDISFKLHPWGVGGLEASRNFDVWGFSMKQDNKIYYGGEIDKWRMSGGLISIKPTTKFAPVDFPSGSLMFIKRKVIESIGLWDESYFLYYDEVDYCVRAKKAGFKVGIDSKQLYEHFEVSKYNPDKEFYLFKSRLKFLAKYGTTKQKIREIIRIPKTIYEEIIKRPFYLNFFSLNVSSLLNKVLHFFLFILLIRYFKPEEYAIYTLAWTHIGLLSPLLDFGTTSYGLVYLTNQKNNKFSTLFSFRVILSILTFVLTLGLAIAFKYPPKTLSAIAFTSIAIFANMLSGSLLIFSSIANKSYIVSVVSMIFQIILVVTLSFSIIFTKNLSNVFLFTFLLYGLYGLFNYFYLKLQKINLNFKFEPSSWFTIAKKSIIFLLISLLAGFYSKVDVLLLNFLKGPREVGLYSAGYRFLDALMFMVVAYNVSSMPVFSRLFQEKKKIIFMSKLKKDFILLITLGGGAALAINLLAPFFLPLILKGEYLSSIKVLRVIIFALPLILLTSISLNGLYAINKAKYVIYIFTFQLIYNLSLNYLLIPIYGFIASAWITLTGEALNTILTFIIFKKFTNENFS</sequence>
<evidence type="ECO:0000256" key="1">
    <source>
        <dbReference type="ARBA" id="ARBA00004651"/>
    </source>
</evidence>
<dbReference type="PANTHER" id="PTHR30250">
    <property type="entry name" value="PST FAMILY PREDICTED COLANIC ACID TRANSPORTER"/>
    <property type="match status" value="1"/>
</dbReference>
<name>A0A0G0B9C5_9BACT</name>
<feature type="transmembrane region" description="Helical" evidence="6">
    <location>
        <begin position="609"/>
        <end position="631"/>
    </location>
</feature>
<keyword evidence="4 6" id="KW-1133">Transmembrane helix</keyword>
<dbReference type="InterPro" id="IPR050833">
    <property type="entry name" value="Poly_Biosynth_Transport"/>
</dbReference>
<feature type="transmembrane region" description="Helical" evidence="6">
    <location>
        <begin position="519"/>
        <end position="544"/>
    </location>
</feature>
<dbReference type="InterPro" id="IPR002797">
    <property type="entry name" value="Polysacc_synth"/>
</dbReference>
<dbReference type="CDD" id="cd13128">
    <property type="entry name" value="MATE_Wzx_like"/>
    <property type="match status" value="1"/>
</dbReference>
<reference evidence="7 8" key="1">
    <citation type="journal article" date="2015" name="Nature">
        <title>rRNA introns, odd ribosomes, and small enigmatic genomes across a large radiation of phyla.</title>
        <authorList>
            <person name="Brown C.T."/>
            <person name="Hug L.A."/>
            <person name="Thomas B.C."/>
            <person name="Sharon I."/>
            <person name="Castelle C.J."/>
            <person name="Singh A."/>
            <person name="Wilkins M.J."/>
            <person name="Williams K.H."/>
            <person name="Banfield J.F."/>
        </authorList>
    </citation>
    <scope>NUCLEOTIDE SEQUENCE [LARGE SCALE GENOMIC DNA]</scope>
</reference>
<dbReference type="SUPFAM" id="SSF53448">
    <property type="entry name" value="Nucleotide-diphospho-sugar transferases"/>
    <property type="match status" value="1"/>
</dbReference>
<evidence type="ECO:0000256" key="6">
    <source>
        <dbReference type="SAM" id="Phobius"/>
    </source>
</evidence>
<feature type="transmembrane region" description="Helical" evidence="6">
    <location>
        <begin position="584"/>
        <end position="603"/>
    </location>
</feature>
<gene>
    <name evidence="7" type="ORF">UR63_C0040G0004</name>
</gene>
<evidence type="ECO:0000256" key="2">
    <source>
        <dbReference type="ARBA" id="ARBA00022475"/>
    </source>
</evidence>
<keyword evidence="2" id="KW-1003">Cell membrane</keyword>
<feature type="transmembrane region" description="Helical" evidence="6">
    <location>
        <begin position="338"/>
        <end position="361"/>
    </location>
</feature>
<dbReference type="PANTHER" id="PTHR30250:SF11">
    <property type="entry name" value="O-ANTIGEN TRANSPORTER-RELATED"/>
    <property type="match status" value="1"/>
</dbReference>
<evidence type="ECO:0000313" key="8">
    <source>
        <dbReference type="Proteomes" id="UP000034127"/>
    </source>
</evidence>
<feature type="transmembrane region" description="Helical" evidence="6">
    <location>
        <begin position="368"/>
        <end position="393"/>
    </location>
</feature>
<protein>
    <submittedName>
        <fullName evidence="7">Membrane protein involved in the export of O-antigen and teichoic acid</fullName>
    </submittedName>
</protein>
<organism evidence="7 8">
    <name type="scientific">Candidatus Roizmanbacteria bacterium GW2011_GWC2_35_12</name>
    <dbReference type="NCBI Taxonomy" id="1618485"/>
    <lineage>
        <taxon>Bacteria</taxon>
        <taxon>Candidatus Roizmaniibacteriota</taxon>
    </lineage>
</organism>
<dbReference type="InterPro" id="IPR029044">
    <property type="entry name" value="Nucleotide-diphossugar_trans"/>
</dbReference>
<feature type="transmembrane region" description="Helical" evidence="6">
    <location>
        <begin position="236"/>
        <end position="265"/>
    </location>
</feature>
<evidence type="ECO:0000313" key="7">
    <source>
        <dbReference type="EMBL" id="KKP65994.1"/>
    </source>
</evidence>
<evidence type="ECO:0000256" key="5">
    <source>
        <dbReference type="ARBA" id="ARBA00023136"/>
    </source>
</evidence>
<dbReference type="EMBL" id="LBPX01000040">
    <property type="protein sequence ID" value="KKP65994.1"/>
    <property type="molecule type" value="Genomic_DNA"/>
</dbReference>
<accession>A0A0G0B9C5</accession>
<comment type="caution">
    <text evidence="7">The sequence shown here is derived from an EMBL/GenBank/DDBJ whole genome shotgun (WGS) entry which is preliminary data.</text>
</comment>
<dbReference type="AlphaFoldDB" id="A0A0G0B9C5"/>
<dbReference type="Proteomes" id="UP000034127">
    <property type="component" value="Unassembled WGS sequence"/>
</dbReference>
<evidence type="ECO:0000256" key="3">
    <source>
        <dbReference type="ARBA" id="ARBA00022692"/>
    </source>
</evidence>
<feature type="transmembrane region" description="Helical" evidence="6">
    <location>
        <begin position="399"/>
        <end position="418"/>
    </location>
</feature>
<proteinExistence type="predicted"/>
<feature type="transmembrane region" description="Helical" evidence="6">
    <location>
        <begin position="477"/>
        <end position="499"/>
    </location>
</feature>
<feature type="transmembrane region" description="Helical" evidence="6">
    <location>
        <begin position="277"/>
        <end position="299"/>
    </location>
</feature>